<organism evidence="1 2">
    <name type="scientific">Escherichia coli</name>
    <dbReference type="NCBI Taxonomy" id="562"/>
    <lineage>
        <taxon>Bacteria</taxon>
        <taxon>Pseudomonadati</taxon>
        <taxon>Pseudomonadota</taxon>
        <taxon>Gammaproteobacteria</taxon>
        <taxon>Enterobacterales</taxon>
        <taxon>Enterobacteriaceae</taxon>
        <taxon>Escherichia</taxon>
    </lineage>
</organism>
<sequence>MLPRNEGGKIRVSALFSPSLLEGYEANTLFYKAFVRIRTQSKKLNYDQFDLHLFNQQYVRSQLSHPWINSIITSL</sequence>
<gene>
    <name evidence="1" type="ORF">NCTC7922_04945</name>
</gene>
<dbReference type="Proteomes" id="UP000254174">
    <property type="component" value="Unassembled WGS sequence"/>
</dbReference>
<evidence type="ECO:0000313" key="2">
    <source>
        <dbReference type="Proteomes" id="UP000254174"/>
    </source>
</evidence>
<name>A0A377DCB5_ECOLX</name>
<protein>
    <submittedName>
        <fullName evidence="1">Uncharacterized protein</fullName>
    </submittedName>
</protein>
<proteinExistence type="predicted"/>
<evidence type="ECO:0000313" key="1">
    <source>
        <dbReference type="EMBL" id="STM18724.1"/>
    </source>
</evidence>
<dbReference type="AlphaFoldDB" id="A0A377DCB5"/>
<dbReference type="EMBL" id="UGFC01000006">
    <property type="protein sequence ID" value="STM18724.1"/>
    <property type="molecule type" value="Genomic_DNA"/>
</dbReference>
<accession>A0A377DCB5</accession>
<reference evidence="1 2" key="1">
    <citation type="submission" date="2018-06" db="EMBL/GenBank/DDBJ databases">
        <authorList>
            <consortium name="Pathogen Informatics"/>
            <person name="Doyle S."/>
        </authorList>
    </citation>
    <scope>NUCLEOTIDE SEQUENCE [LARGE SCALE GENOMIC DNA]</scope>
    <source>
        <strain evidence="1 2">NCTC7922</strain>
    </source>
</reference>